<dbReference type="EMBL" id="OU898278">
    <property type="protein sequence ID" value="CAG9831189.1"/>
    <property type="molecule type" value="Genomic_DNA"/>
</dbReference>
<keyword evidence="7" id="KW-0732">Signal</keyword>
<dbReference type="InterPro" id="IPR002544">
    <property type="entry name" value="FMRFamid-related_peptide-like"/>
</dbReference>
<dbReference type="OrthoDB" id="5813613at2759"/>
<evidence type="ECO:0000313" key="8">
    <source>
        <dbReference type="EMBL" id="CAG9831189.1"/>
    </source>
</evidence>
<evidence type="ECO:0000256" key="5">
    <source>
        <dbReference type="ARBA" id="ARBA00023320"/>
    </source>
</evidence>
<keyword evidence="5" id="KW-0527">Neuropeptide</keyword>
<accession>A0A9N9SZL7</accession>
<evidence type="ECO:0000256" key="4">
    <source>
        <dbReference type="ARBA" id="ARBA00022815"/>
    </source>
</evidence>
<organism evidence="8 9">
    <name type="scientific">Diabrotica balteata</name>
    <name type="common">Banded cucumber beetle</name>
    <dbReference type="NCBI Taxonomy" id="107213"/>
    <lineage>
        <taxon>Eukaryota</taxon>
        <taxon>Metazoa</taxon>
        <taxon>Ecdysozoa</taxon>
        <taxon>Arthropoda</taxon>
        <taxon>Hexapoda</taxon>
        <taxon>Insecta</taxon>
        <taxon>Pterygota</taxon>
        <taxon>Neoptera</taxon>
        <taxon>Endopterygota</taxon>
        <taxon>Coleoptera</taxon>
        <taxon>Polyphaga</taxon>
        <taxon>Cucujiformia</taxon>
        <taxon>Chrysomeloidea</taxon>
        <taxon>Chrysomelidae</taxon>
        <taxon>Galerucinae</taxon>
        <taxon>Diabroticina</taxon>
        <taxon>Diabroticites</taxon>
        <taxon>Diabrotica</taxon>
    </lineage>
</organism>
<feature type="region of interest" description="Disordered" evidence="6">
    <location>
        <begin position="120"/>
        <end position="150"/>
    </location>
</feature>
<keyword evidence="9" id="KW-1185">Reference proteome</keyword>
<keyword evidence="3" id="KW-0964">Secreted</keyword>
<dbReference type="GO" id="GO:0005576">
    <property type="term" value="C:extracellular region"/>
    <property type="evidence" value="ECO:0007669"/>
    <property type="project" value="UniProtKB-SubCell"/>
</dbReference>
<evidence type="ECO:0000256" key="1">
    <source>
        <dbReference type="ARBA" id="ARBA00004613"/>
    </source>
</evidence>
<proteinExistence type="inferred from homology"/>
<keyword evidence="4" id="KW-0027">Amidation</keyword>
<reference evidence="8" key="1">
    <citation type="submission" date="2022-01" db="EMBL/GenBank/DDBJ databases">
        <authorList>
            <person name="King R."/>
        </authorList>
    </citation>
    <scope>NUCLEOTIDE SEQUENCE</scope>
</reference>
<dbReference type="Proteomes" id="UP001153709">
    <property type="component" value="Chromosome 3"/>
</dbReference>
<feature type="compositionally biased region" description="Basic and acidic residues" evidence="6">
    <location>
        <begin position="120"/>
        <end position="134"/>
    </location>
</feature>
<comment type="similarity">
    <text evidence="2">Belongs to the FARP (FMRFamide related peptide) family.</text>
</comment>
<dbReference type="Pfam" id="PF01581">
    <property type="entry name" value="FARP"/>
    <property type="match status" value="3"/>
</dbReference>
<dbReference type="GO" id="GO:0007218">
    <property type="term" value="P:neuropeptide signaling pathway"/>
    <property type="evidence" value="ECO:0007669"/>
    <property type="project" value="UniProtKB-KW"/>
</dbReference>
<sequence length="209" mass="24326">MISHSIFVFILVQSSLANLEDSYSDTPDNFNVYSEEFLDPDESDIEKRDNHFMRFGRNLGDLKNREFWYDDYDDIDVPNKRSGNQHIRFGRSGASSFMRYGRDHLKGGRNKAHFMRIGRSFHEQDEKTRSKRSVDSSSQTGQEKHPKRKDIFLRFGKSPSFMRYGRRDDSLPDSSANFDYQAEENHPLALLLAKLLARREGSKPCDVDA</sequence>
<gene>
    <name evidence="8" type="ORF">DIABBA_LOCUS4808</name>
</gene>
<feature type="chain" id="PRO_5040130825" evidence="7">
    <location>
        <begin position="18"/>
        <end position="209"/>
    </location>
</feature>
<evidence type="ECO:0000256" key="6">
    <source>
        <dbReference type="SAM" id="MobiDB-lite"/>
    </source>
</evidence>
<comment type="subcellular location">
    <subcellularLocation>
        <location evidence="1">Secreted</location>
    </subcellularLocation>
</comment>
<evidence type="ECO:0000256" key="2">
    <source>
        <dbReference type="ARBA" id="ARBA00006356"/>
    </source>
</evidence>
<evidence type="ECO:0000313" key="9">
    <source>
        <dbReference type="Proteomes" id="UP001153709"/>
    </source>
</evidence>
<feature type="signal peptide" evidence="7">
    <location>
        <begin position="1"/>
        <end position="17"/>
    </location>
</feature>
<evidence type="ECO:0000256" key="3">
    <source>
        <dbReference type="ARBA" id="ARBA00022525"/>
    </source>
</evidence>
<evidence type="ECO:0000256" key="7">
    <source>
        <dbReference type="SAM" id="SignalP"/>
    </source>
</evidence>
<dbReference type="AlphaFoldDB" id="A0A9N9SZL7"/>
<protein>
    <submittedName>
        <fullName evidence="8">Uncharacterized protein</fullName>
    </submittedName>
</protein>
<name>A0A9N9SZL7_DIABA</name>